<evidence type="ECO:0000256" key="1">
    <source>
        <dbReference type="ARBA" id="ARBA00007689"/>
    </source>
</evidence>
<organism evidence="3 4">
    <name type="scientific">Planomonospora venezuelensis</name>
    <dbReference type="NCBI Taxonomy" id="1999"/>
    <lineage>
        <taxon>Bacteria</taxon>
        <taxon>Bacillati</taxon>
        <taxon>Actinomycetota</taxon>
        <taxon>Actinomycetes</taxon>
        <taxon>Streptosporangiales</taxon>
        <taxon>Streptosporangiaceae</taxon>
        <taxon>Planomonospora</taxon>
    </lineage>
</organism>
<proteinExistence type="inferred from homology"/>
<dbReference type="SUPFAM" id="SSF54909">
    <property type="entry name" value="Dimeric alpha+beta barrel"/>
    <property type="match status" value="1"/>
</dbReference>
<evidence type="ECO:0000313" key="3">
    <source>
        <dbReference type="EMBL" id="MBB5966951.1"/>
    </source>
</evidence>
<dbReference type="Gene3D" id="3.30.70.1060">
    <property type="entry name" value="Dimeric alpha+beta barrel"/>
    <property type="match status" value="1"/>
</dbReference>
<dbReference type="PANTHER" id="PTHR35174:SF3">
    <property type="entry name" value="BLL7171 PROTEIN"/>
    <property type="match status" value="1"/>
</dbReference>
<accession>A0A841D9T3</accession>
<dbReference type="InterPro" id="IPR011008">
    <property type="entry name" value="Dimeric_a/b-barrel"/>
</dbReference>
<comment type="caution">
    <text evidence="3">The sequence shown here is derived from an EMBL/GenBank/DDBJ whole genome shotgun (WGS) entry which is preliminary data.</text>
</comment>
<dbReference type="RefSeq" id="WP_184947576.1">
    <property type="nucleotide sequence ID" value="NZ_BAAAWZ010000004.1"/>
</dbReference>
<dbReference type="PANTHER" id="PTHR35174">
    <property type="entry name" value="BLL7171 PROTEIN-RELATED"/>
    <property type="match status" value="1"/>
</dbReference>
<dbReference type="EMBL" id="JACHJJ010000028">
    <property type="protein sequence ID" value="MBB5966951.1"/>
    <property type="molecule type" value="Genomic_DNA"/>
</dbReference>
<dbReference type="Pfam" id="PF03795">
    <property type="entry name" value="YCII"/>
    <property type="match status" value="1"/>
</dbReference>
<comment type="similarity">
    <text evidence="1">Belongs to the YciI family.</text>
</comment>
<evidence type="ECO:0000259" key="2">
    <source>
        <dbReference type="Pfam" id="PF03795"/>
    </source>
</evidence>
<sequence length="114" mass="12611">MKYALLMYGDERRWAAATEEEIKEAYAAHGRFMDLLTERGAYLGGEELDGSSTAVTLRTGGGRTLRTDGPYAETAEHLGGFYLVEARDLDEAIEFATACPEEIVEIRPVVEYQG</sequence>
<dbReference type="InterPro" id="IPR005545">
    <property type="entry name" value="YCII"/>
</dbReference>
<reference evidence="3 4" key="1">
    <citation type="submission" date="2020-08" db="EMBL/GenBank/DDBJ databases">
        <title>Genomic Encyclopedia of Type Strains, Phase III (KMG-III): the genomes of soil and plant-associated and newly described type strains.</title>
        <authorList>
            <person name="Whitman W."/>
        </authorList>
    </citation>
    <scope>NUCLEOTIDE SEQUENCE [LARGE SCALE GENOMIC DNA]</scope>
    <source>
        <strain evidence="3 4">CECT 3303</strain>
    </source>
</reference>
<protein>
    <recommendedName>
        <fullName evidence="2">YCII-related domain-containing protein</fullName>
    </recommendedName>
</protein>
<feature type="domain" description="YCII-related" evidence="2">
    <location>
        <begin position="1"/>
        <end position="111"/>
    </location>
</feature>
<dbReference type="Proteomes" id="UP000562352">
    <property type="component" value="Unassembled WGS sequence"/>
</dbReference>
<keyword evidence="4" id="KW-1185">Reference proteome</keyword>
<name>A0A841D9T3_PLAVE</name>
<dbReference type="AlphaFoldDB" id="A0A841D9T3"/>
<gene>
    <name evidence="3" type="ORF">FHS22_006253</name>
</gene>
<evidence type="ECO:0000313" key="4">
    <source>
        <dbReference type="Proteomes" id="UP000562352"/>
    </source>
</evidence>